<name>A0A9P4J9Y7_9PEZI</name>
<proteinExistence type="predicted"/>
<evidence type="ECO:0000313" key="2">
    <source>
        <dbReference type="Proteomes" id="UP000799439"/>
    </source>
</evidence>
<dbReference type="AlphaFoldDB" id="A0A9P4J9Y7"/>
<organism evidence="1 2">
    <name type="scientific">Myriangium duriaei CBS 260.36</name>
    <dbReference type="NCBI Taxonomy" id="1168546"/>
    <lineage>
        <taxon>Eukaryota</taxon>
        <taxon>Fungi</taxon>
        <taxon>Dikarya</taxon>
        <taxon>Ascomycota</taxon>
        <taxon>Pezizomycotina</taxon>
        <taxon>Dothideomycetes</taxon>
        <taxon>Dothideomycetidae</taxon>
        <taxon>Myriangiales</taxon>
        <taxon>Myriangiaceae</taxon>
        <taxon>Myriangium</taxon>
    </lineage>
</organism>
<protein>
    <submittedName>
        <fullName evidence="1">Uncharacterized protein</fullName>
    </submittedName>
</protein>
<gene>
    <name evidence="1" type="ORF">K461DRAFT_274002</name>
</gene>
<feature type="non-terminal residue" evidence="1">
    <location>
        <position position="83"/>
    </location>
</feature>
<evidence type="ECO:0000313" key="1">
    <source>
        <dbReference type="EMBL" id="KAF2157771.1"/>
    </source>
</evidence>
<reference evidence="1" key="1">
    <citation type="journal article" date="2020" name="Stud. Mycol.">
        <title>101 Dothideomycetes genomes: a test case for predicting lifestyles and emergence of pathogens.</title>
        <authorList>
            <person name="Haridas S."/>
            <person name="Albert R."/>
            <person name="Binder M."/>
            <person name="Bloem J."/>
            <person name="Labutti K."/>
            <person name="Salamov A."/>
            <person name="Andreopoulos B."/>
            <person name="Baker S."/>
            <person name="Barry K."/>
            <person name="Bills G."/>
            <person name="Bluhm B."/>
            <person name="Cannon C."/>
            <person name="Castanera R."/>
            <person name="Culley D."/>
            <person name="Daum C."/>
            <person name="Ezra D."/>
            <person name="Gonzalez J."/>
            <person name="Henrissat B."/>
            <person name="Kuo A."/>
            <person name="Liang C."/>
            <person name="Lipzen A."/>
            <person name="Lutzoni F."/>
            <person name="Magnuson J."/>
            <person name="Mondo S."/>
            <person name="Nolan M."/>
            <person name="Ohm R."/>
            <person name="Pangilinan J."/>
            <person name="Park H.-J."/>
            <person name="Ramirez L."/>
            <person name="Alfaro M."/>
            <person name="Sun H."/>
            <person name="Tritt A."/>
            <person name="Yoshinaga Y."/>
            <person name="Zwiers L.-H."/>
            <person name="Turgeon B."/>
            <person name="Goodwin S."/>
            <person name="Spatafora J."/>
            <person name="Crous P."/>
            <person name="Grigoriev I."/>
        </authorList>
    </citation>
    <scope>NUCLEOTIDE SEQUENCE</scope>
    <source>
        <strain evidence="1">CBS 260.36</strain>
    </source>
</reference>
<accession>A0A9P4J9Y7</accession>
<sequence length="83" mass="9338">MCRVRWQLCGPLADCVEIARDARNPAIGSNPYMIDGRIDPIADHTLVDLLILSIAIEQNDLKYAEHRFIEAHLAHVNLDDDEG</sequence>
<keyword evidence="2" id="KW-1185">Reference proteome</keyword>
<dbReference type="Proteomes" id="UP000799439">
    <property type="component" value="Unassembled WGS sequence"/>
</dbReference>
<dbReference type="EMBL" id="ML996081">
    <property type="protein sequence ID" value="KAF2157771.1"/>
    <property type="molecule type" value="Genomic_DNA"/>
</dbReference>
<comment type="caution">
    <text evidence="1">The sequence shown here is derived from an EMBL/GenBank/DDBJ whole genome shotgun (WGS) entry which is preliminary data.</text>
</comment>